<sequence length="290" mass="31783">MEIAARDVKSLRDKTGAGMMECKRALQECAGDALCAEKYLKERGLAAIENRRGRATAEGVIVIKARHAEGAACGASAVAMVELVCETDFVAKNAEFIALAERIAQAVLEHAYTEVNQVLRDMVVDLATRVRENMSLTRLALLRAGSAGAGQYLSHYVHPDKKTGVVLSFSSDAPDVFLRSDVRAFAYDCCLHAAAYTPRYVRAEDVPAEYVREQREVFQAHVASLQKPAHVKESIVQGKLEKHLAEICFLKQPFVKDDKLSVEKKMAEVGARAGGALRFTQALIYQLGVQ</sequence>
<dbReference type="FunFam" id="1.10.8.10:FF:000001">
    <property type="entry name" value="Elongation factor Ts"/>
    <property type="match status" value="1"/>
</dbReference>
<comment type="subcellular location">
    <subcellularLocation>
        <location evidence="5 7">Cytoplasm</location>
    </subcellularLocation>
</comment>
<name>A0AAU8PGT1_TREPG</name>
<feature type="region of interest" description="Involved in Mg(2+) ion dislocation from EF-Tu" evidence="5">
    <location>
        <begin position="87"/>
        <end position="90"/>
    </location>
</feature>
<protein>
    <recommendedName>
        <fullName evidence="2 5">Elongation factor Ts</fullName>
        <shortName evidence="5">EF-Ts</shortName>
    </recommendedName>
</protein>
<evidence type="ECO:0000256" key="3">
    <source>
        <dbReference type="ARBA" id="ARBA00022768"/>
    </source>
</evidence>
<feature type="domain" description="Translation elongation factor EFTs/EF1B dimerisation" evidence="8">
    <location>
        <begin position="79"/>
        <end position="279"/>
    </location>
</feature>
<dbReference type="GeneID" id="93876372"/>
<dbReference type="PANTHER" id="PTHR11741:SF0">
    <property type="entry name" value="ELONGATION FACTOR TS, MITOCHONDRIAL"/>
    <property type="match status" value="1"/>
</dbReference>
<evidence type="ECO:0000256" key="2">
    <source>
        <dbReference type="ARBA" id="ARBA00016956"/>
    </source>
</evidence>
<evidence type="ECO:0000313" key="9">
    <source>
        <dbReference type="EMBL" id="AEZ59866.1"/>
    </source>
</evidence>
<keyword evidence="3 5" id="KW-0251">Elongation factor</keyword>
<evidence type="ECO:0000259" key="8">
    <source>
        <dbReference type="Pfam" id="PF00889"/>
    </source>
</evidence>
<dbReference type="SUPFAM" id="SSF46934">
    <property type="entry name" value="UBA-like"/>
    <property type="match status" value="1"/>
</dbReference>
<dbReference type="KEGG" id="tpg:TPEGAU_0605"/>
<dbReference type="Gene3D" id="1.10.8.10">
    <property type="entry name" value="DNA helicase RuvA subunit, C-terminal domain"/>
    <property type="match status" value="1"/>
</dbReference>
<dbReference type="Gene3D" id="3.30.479.20">
    <property type="entry name" value="Elongation factor Ts, dimerisation domain"/>
    <property type="match status" value="2"/>
</dbReference>
<gene>
    <name evidence="5 9" type="primary">tsf</name>
    <name evidence="9" type="ordered locus">TPEGAU_0605</name>
</gene>
<dbReference type="CDD" id="cd14275">
    <property type="entry name" value="UBA_EF-Ts"/>
    <property type="match status" value="1"/>
</dbReference>
<reference evidence="10" key="1">
    <citation type="journal article" date="2012" name="PLoS Negl. Trop. Dis.">
        <title>Whole genome sequences of three Treponema pallidum ssp. pertenue strains: yaws and syphilis treponemes differ in less than 0.2% of the genome sequence.</title>
        <authorList>
            <person name="Cejkova D."/>
            <person name="Zobanikova M."/>
            <person name="Chen L."/>
            <person name="Pospisilova P."/>
            <person name="Strouhal M."/>
            <person name="Qin X."/>
            <person name="Mikalova L."/>
            <person name="Norris S.J."/>
            <person name="Muzny D.M."/>
            <person name="Gibbs R.A."/>
            <person name="Fulton L.L."/>
            <person name="Sodergren E."/>
            <person name="Weinstock G.M."/>
            <person name="Smajs D."/>
        </authorList>
    </citation>
    <scope>NUCLEOTIDE SEQUENCE [LARGE SCALE GENOMIC DNA]</scope>
    <source>
        <strain evidence="10">Gauthier</strain>
    </source>
</reference>
<dbReference type="GO" id="GO:0016787">
    <property type="term" value="F:hydrolase activity"/>
    <property type="evidence" value="ECO:0007669"/>
    <property type="project" value="UniProtKB-KW"/>
</dbReference>
<dbReference type="GO" id="GO:0005737">
    <property type="term" value="C:cytoplasm"/>
    <property type="evidence" value="ECO:0007669"/>
    <property type="project" value="UniProtKB-SubCell"/>
</dbReference>
<evidence type="ECO:0000256" key="6">
    <source>
        <dbReference type="RuleBase" id="RU000642"/>
    </source>
</evidence>
<dbReference type="Gene3D" id="1.10.286.20">
    <property type="match status" value="1"/>
</dbReference>
<evidence type="ECO:0000256" key="5">
    <source>
        <dbReference type="HAMAP-Rule" id="MF_00050"/>
    </source>
</evidence>
<dbReference type="HAMAP" id="MF_00050">
    <property type="entry name" value="EF_Ts"/>
    <property type="match status" value="1"/>
</dbReference>
<dbReference type="Proteomes" id="UP000008192">
    <property type="component" value="Chromosome"/>
</dbReference>
<dbReference type="EMBL" id="CP002376">
    <property type="protein sequence ID" value="AEZ59866.1"/>
    <property type="molecule type" value="Genomic_DNA"/>
</dbReference>
<dbReference type="PROSITE" id="PS01126">
    <property type="entry name" value="EF_TS_1"/>
    <property type="match status" value="1"/>
</dbReference>
<evidence type="ECO:0000256" key="4">
    <source>
        <dbReference type="ARBA" id="ARBA00022917"/>
    </source>
</evidence>
<proteinExistence type="inferred from homology"/>
<evidence type="ECO:0000256" key="7">
    <source>
        <dbReference type="RuleBase" id="RU000643"/>
    </source>
</evidence>
<organism evidence="9 10">
    <name type="scientific">Treponema pallidum subsp. pertenue (strain Gauthier)</name>
    <dbReference type="NCBI Taxonomy" id="491080"/>
    <lineage>
        <taxon>Bacteria</taxon>
        <taxon>Pseudomonadati</taxon>
        <taxon>Spirochaetota</taxon>
        <taxon>Spirochaetia</taxon>
        <taxon>Spirochaetales</taxon>
        <taxon>Treponemataceae</taxon>
        <taxon>Treponema</taxon>
    </lineage>
</organism>
<dbReference type="GO" id="GO:0003746">
    <property type="term" value="F:translation elongation factor activity"/>
    <property type="evidence" value="ECO:0007669"/>
    <property type="project" value="UniProtKB-UniRule"/>
</dbReference>
<dbReference type="SUPFAM" id="SSF54713">
    <property type="entry name" value="Elongation factor Ts (EF-Ts), dimerisation domain"/>
    <property type="match status" value="2"/>
</dbReference>
<dbReference type="PANTHER" id="PTHR11741">
    <property type="entry name" value="ELONGATION FACTOR TS"/>
    <property type="match status" value="1"/>
</dbReference>
<dbReference type="SMR" id="A0AAU8PGT1"/>
<keyword evidence="4 5" id="KW-0648">Protein biosynthesis</keyword>
<evidence type="ECO:0000256" key="1">
    <source>
        <dbReference type="ARBA" id="ARBA00005532"/>
    </source>
</evidence>
<keyword evidence="5" id="KW-0963">Cytoplasm</keyword>
<dbReference type="InterPro" id="IPR036402">
    <property type="entry name" value="EF-Ts_dimer_sf"/>
</dbReference>
<dbReference type="InterPro" id="IPR001816">
    <property type="entry name" value="Transl_elong_EFTs/EF1B"/>
</dbReference>
<dbReference type="InterPro" id="IPR009060">
    <property type="entry name" value="UBA-like_sf"/>
</dbReference>
<evidence type="ECO:0000313" key="10">
    <source>
        <dbReference type="Proteomes" id="UP000008192"/>
    </source>
</evidence>
<dbReference type="NCBIfam" id="TIGR00116">
    <property type="entry name" value="tsf"/>
    <property type="match status" value="1"/>
</dbReference>
<dbReference type="PROSITE" id="PS01127">
    <property type="entry name" value="EF_TS_2"/>
    <property type="match status" value="1"/>
</dbReference>
<dbReference type="RefSeq" id="WP_010882051.1">
    <property type="nucleotide sequence ID" value="NC_016843.1"/>
</dbReference>
<comment type="function">
    <text evidence="5 6">Associates with the EF-Tu.GDP complex and induces the exchange of GDP to GTP. It remains bound to the aminoacyl-tRNA.EF-Tu.GTP complex up to the GTP hydrolysis stage on the ribosome.</text>
</comment>
<dbReference type="InterPro" id="IPR014039">
    <property type="entry name" value="Transl_elong_EFTs/EF1B_dimer"/>
</dbReference>
<accession>A0AAU8PGT1</accession>
<dbReference type="AlphaFoldDB" id="A0AAU8PGT1"/>
<comment type="similarity">
    <text evidence="1 5 6">Belongs to the EF-Ts family.</text>
</comment>
<keyword evidence="9" id="KW-0378">Hydrolase</keyword>
<dbReference type="Pfam" id="PF00889">
    <property type="entry name" value="EF_TS"/>
    <property type="match status" value="1"/>
</dbReference>
<dbReference type="InterPro" id="IPR018101">
    <property type="entry name" value="Transl_elong_Ts_CS"/>
</dbReference>